<dbReference type="InterPro" id="IPR018968">
    <property type="entry name" value="Phasin"/>
</dbReference>
<dbReference type="EMBL" id="BSEC01000001">
    <property type="protein sequence ID" value="GLI91545.1"/>
    <property type="molecule type" value="Genomic_DNA"/>
</dbReference>
<evidence type="ECO:0000313" key="3">
    <source>
        <dbReference type="EMBL" id="GLI91545.1"/>
    </source>
</evidence>
<accession>A0A9W6GRJ5</accession>
<dbReference type="RefSeq" id="WP_281800234.1">
    <property type="nucleotide sequence ID" value="NZ_BSEC01000001.1"/>
</dbReference>
<feature type="compositionally biased region" description="Basic and acidic residues" evidence="1">
    <location>
        <begin position="1"/>
        <end position="14"/>
    </location>
</feature>
<sequence>MATKSKADKSRPDDAGGENLAAAPTETGFAVDTPVVDVVEAVAPEAIQPVAPAQEIADSISAPLAVIEEAVESATEALSASFQLDSSDWPKKSIELWSENAAAFLDLAEEIGKAKSFEDVLDIQSRFASARLEAFLRQSQELMELARRMATFSVAPLYGAQKAA</sequence>
<evidence type="ECO:0000259" key="2">
    <source>
        <dbReference type="Pfam" id="PF09361"/>
    </source>
</evidence>
<proteinExistence type="predicted"/>
<reference evidence="3" key="1">
    <citation type="journal article" date="2023" name="Int. J. Syst. Evol. Microbiol.">
        <title>Methylocystis iwaonis sp. nov., a type II methane-oxidizing bacterium from surface soil of a rice paddy field in Japan, and emended description of the genus Methylocystis (ex Whittenbury et al. 1970) Bowman et al. 1993.</title>
        <authorList>
            <person name="Kaise H."/>
            <person name="Sawadogo J.B."/>
            <person name="Alam M.S."/>
            <person name="Ueno C."/>
            <person name="Dianou D."/>
            <person name="Shinjo R."/>
            <person name="Asakawa S."/>
        </authorList>
    </citation>
    <scope>NUCLEOTIDE SEQUENCE</scope>
    <source>
        <strain evidence="3">LMG27198</strain>
    </source>
</reference>
<keyword evidence="4" id="KW-1185">Reference proteome</keyword>
<dbReference type="Pfam" id="PF09361">
    <property type="entry name" value="Phasin_2"/>
    <property type="match status" value="1"/>
</dbReference>
<evidence type="ECO:0000256" key="1">
    <source>
        <dbReference type="SAM" id="MobiDB-lite"/>
    </source>
</evidence>
<evidence type="ECO:0000313" key="4">
    <source>
        <dbReference type="Proteomes" id="UP001144323"/>
    </source>
</evidence>
<comment type="caution">
    <text evidence="3">The sequence shown here is derived from an EMBL/GenBank/DDBJ whole genome shotgun (WGS) entry which is preliminary data.</text>
</comment>
<protein>
    <recommendedName>
        <fullName evidence="2">Phasin domain-containing protein</fullName>
    </recommendedName>
</protein>
<feature type="region of interest" description="Disordered" evidence="1">
    <location>
        <begin position="1"/>
        <end position="26"/>
    </location>
</feature>
<feature type="domain" description="Phasin" evidence="2">
    <location>
        <begin position="69"/>
        <end position="155"/>
    </location>
</feature>
<dbReference type="Proteomes" id="UP001144323">
    <property type="component" value="Unassembled WGS sequence"/>
</dbReference>
<organism evidence="3 4">
    <name type="scientific">Methylocystis echinoides</name>
    <dbReference type="NCBI Taxonomy" id="29468"/>
    <lineage>
        <taxon>Bacteria</taxon>
        <taxon>Pseudomonadati</taxon>
        <taxon>Pseudomonadota</taxon>
        <taxon>Alphaproteobacteria</taxon>
        <taxon>Hyphomicrobiales</taxon>
        <taxon>Methylocystaceae</taxon>
        <taxon>Methylocystis</taxon>
    </lineage>
</organism>
<dbReference type="AlphaFoldDB" id="A0A9W6GRJ5"/>
<name>A0A9W6GRJ5_9HYPH</name>
<gene>
    <name evidence="3" type="ORF">LMG27198_05370</name>
</gene>